<dbReference type="InterPro" id="IPR036397">
    <property type="entry name" value="RNaseH_sf"/>
</dbReference>
<feature type="region of interest" description="Disordered" evidence="1">
    <location>
        <begin position="1"/>
        <end position="28"/>
    </location>
</feature>
<feature type="domain" description="Winged helix-turn helix" evidence="3">
    <location>
        <begin position="101"/>
        <end position="154"/>
    </location>
</feature>
<dbReference type="Pfam" id="PF13358">
    <property type="entry name" value="DDE_3"/>
    <property type="match status" value="1"/>
</dbReference>
<proteinExistence type="predicted"/>
<feature type="domain" description="Tc1-like transposase DDE" evidence="2">
    <location>
        <begin position="170"/>
        <end position="299"/>
    </location>
</feature>
<dbReference type="Proteomes" id="UP001596317">
    <property type="component" value="Unassembled WGS sequence"/>
</dbReference>
<name>A0ABW1ZRY0_9DEIO</name>
<evidence type="ECO:0000259" key="3">
    <source>
        <dbReference type="Pfam" id="PF13592"/>
    </source>
</evidence>
<gene>
    <name evidence="4" type="ORF">ACFP90_27220</name>
</gene>
<comment type="caution">
    <text evidence="4">The sequence shown here is derived from an EMBL/GenBank/DDBJ whole genome shotgun (WGS) entry which is preliminary data.</text>
</comment>
<accession>A0ABW1ZRY0</accession>
<keyword evidence="5" id="KW-1185">Reference proteome</keyword>
<dbReference type="Gene3D" id="3.30.420.10">
    <property type="entry name" value="Ribonuclease H-like superfamily/Ribonuclease H"/>
    <property type="match status" value="1"/>
</dbReference>
<dbReference type="RefSeq" id="WP_380059332.1">
    <property type="nucleotide sequence ID" value="NZ_JBHSWB010000004.1"/>
</dbReference>
<protein>
    <submittedName>
        <fullName evidence="4">IS630 family transposase</fullName>
    </submittedName>
</protein>
<dbReference type="NCBIfam" id="NF033545">
    <property type="entry name" value="transpos_IS630"/>
    <property type="match status" value="1"/>
</dbReference>
<dbReference type="PANTHER" id="PTHR46564">
    <property type="entry name" value="TRANSPOSASE"/>
    <property type="match status" value="1"/>
</dbReference>
<evidence type="ECO:0000259" key="2">
    <source>
        <dbReference type="Pfam" id="PF13358"/>
    </source>
</evidence>
<reference evidence="5" key="1">
    <citation type="journal article" date="2019" name="Int. J. Syst. Evol. Microbiol.">
        <title>The Global Catalogue of Microorganisms (GCM) 10K type strain sequencing project: providing services to taxonomists for standard genome sequencing and annotation.</title>
        <authorList>
            <consortium name="The Broad Institute Genomics Platform"/>
            <consortium name="The Broad Institute Genome Sequencing Center for Infectious Disease"/>
            <person name="Wu L."/>
            <person name="Ma J."/>
        </authorList>
    </citation>
    <scope>NUCLEOTIDE SEQUENCE [LARGE SCALE GENOMIC DNA]</scope>
    <source>
        <strain evidence="5">CCUG 63830</strain>
    </source>
</reference>
<dbReference type="InterPro" id="IPR009057">
    <property type="entry name" value="Homeodomain-like_sf"/>
</dbReference>
<dbReference type="InterPro" id="IPR047655">
    <property type="entry name" value="Transpos_IS630-like"/>
</dbReference>
<dbReference type="InterPro" id="IPR038717">
    <property type="entry name" value="Tc1-like_DDE_dom"/>
</dbReference>
<dbReference type="EMBL" id="JBHSWB010000004">
    <property type="protein sequence ID" value="MFC6663706.1"/>
    <property type="molecule type" value="Genomic_DNA"/>
</dbReference>
<dbReference type="SUPFAM" id="SSF46689">
    <property type="entry name" value="Homeodomain-like"/>
    <property type="match status" value="1"/>
</dbReference>
<dbReference type="PANTHER" id="PTHR46564:SF1">
    <property type="entry name" value="TRANSPOSASE"/>
    <property type="match status" value="1"/>
</dbReference>
<sequence>MTVSPWRPSRLTRAQQEERRLAAQPALNDPSRTTLDLAQQFGVAEVTIRAWRARLRRDGEEALRASRATGRPERLTAAQQDEIGAILDGDPRAQGFDTHGWTIPKIRQVIGMKYGVWLDRAHLSRKLRRWGFSYQRPAVRAVERNEDDIATWVRVQGEALGKKVAEGATLVFLDESGFSLKTTKVRTWGRCGQTPIIPTRLRWEHLSVIGAITTGGQFLQHTHRGAVRSPQVVEFLEHVLRHVAGEVVVVLDRAMIHRAKAVQAFVQLHERLSLVYLPPYAPELNPIELIWADLKRNVVGNFCAMSVGELKKRLTVGWQRIRRIALPLAFIKGTPFTASLLI</sequence>
<organism evidence="4 5">
    <name type="scientific">Deinococcus multiflagellatus</name>
    <dbReference type="NCBI Taxonomy" id="1656887"/>
    <lineage>
        <taxon>Bacteria</taxon>
        <taxon>Thermotogati</taxon>
        <taxon>Deinococcota</taxon>
        <taxon>Deinococci</taxon>
        <taxon>Deinococcales</taxon>
        <taxon>Deinococcaceae</taxon>
        <taxon>Deinococcus</taxon>
    </lineage>
</organism>
<evidence type="ECO:0000256" key="1">
    <source>
        <dbReference type="SAM" id="MobiDB-lite"/>
    </source>
</evidence>
<dbReference type="Pfam" id="PF13592">
    <property type="entry name" value="HTH_33"/>
    <property type="match status" value="1"/>
</dbReference>
<evidence type="ECO:0000313" key="5">
    <source>
        <dbReference type="Proteomes" id="UP001596317"/>
    </source>
</evidence>
<evidence type="ECO:0000313" key="4">
    <source>
        <dbReference type="EMBL" id="MFC6663706.1"/>
    </source>
</evidence>
<dbReference type="InterPro" id="IPR025959">
    <property type="entry name" value="Winged_HTH_dom"/>
</dbReference>